<feature type="signal peptide" evidence="1">
    <location>
        <begin position="1"/>
        <end position="21"/>
    </location>
</feature>
<dbReference type="PANTHER" id="PTHR30158">
    <property type="entry name" value="ACRA/E-RELATED COMPONENT OF DRUG EFFLUX TRANSPORTER"/>
    <property type="match status" value="1"/>
</dbReference>
<keyword evidence="1" id="KW-0732">Signal</keyword>
<sequence length="79" mass="8509">MPTKHIFAVALLAGAVSLLSACGSEPSTAPQMHAPQVSVAPVISQRITEWDEFTGRLEAPQTVELRPRVSGYIDMVAFE</sequence>
<dbReference type="GO" id="GO:0046677">
    <property type="term" value="P:response to antibiotic"/>
    <property type="evidence" value="ECO:0007669"/>
    <property type="project" value="TreeGrafter"/>
</dbReference>
<evidence type="ECO:0000313" key="3">
    <source>
        <dbReference type="Proteomes" id="UP000606935"/>
    </source>
</evidence>
<organism evidence="2 3">
    <name type="scientific">Bowmanella pacifica</name>
    <dbReference type="NCBI Taxonomy" id="502051"/>
    <lineage>
        <taxon>Bacteria</taxon>
        <taxon>Pseudomonadati</taxon>
        <taxon>Pseudomonadota</taxon>
        <taxon>Gammaproteobacteria</taxon>
        <taxon>Alteromonadales</taxon>
        <taxon>Alteromonadaceae</taxon>
        <taxon>Bowmanella</taxon>
    </lineage>
</organism>
<dbReference type="Proteomes" id="UP000606935">
    <property type="component" value="Unassembled WGS sequence"/>
</dbReference>
<dbReference type="EMBL" id="BMLS01000002">
    <property type="protein sequence ID" value="GGO67370.1"/>
    <property type="molecule type" value="Genomic_DNA"/>
</dbReference>
<gene>
    <name evidence="2" type="ORF">GCM10010982_13670</name>
</gene>
<reference evidence="2" key="2">
    <citation type="submission" date="2020-09" db="EMBL/GenBank/DDBJ databases">
        <authorList>
            <person name="Sun Q."/>
            <person name="Zhou Y."/>
        </authorList>
    </citation>
    <scope>NUCLEOTIDE SEQUENCE</scope>
    <source>
        <strain evidence="2">CGMCC 1.7086</strain>
    </source>
</reference>
<feature type="chain" id="PRO_5036699186" description="Efflux transporter periplasmic adaptor subunit" evidence="1">
    <location>
        <begin position="22"/>
        <end position="79"/>
    </location>
</feature>
<dbReference type="AlphaFoldDB" id="A0A917YUX3"/>
<dbReference type="PROSITE" id="PS51257">
    <property type="entry name" value="PROKAR_LIPOPROTEIN"/>
    <property type="match status" value="1"/>
</dbReference>
<comment type="caution">
    <text evidence="2">The sequence shown here is derived from an EMBL/GenBank/DDBJ whole genome shotgun (WGS) entry which is preliminary data.</text>
</comment>
<accession>A0A917YUX3</accession>
<proteinExistence type="predicted"/>
<dbReference type="SUPFAM" id="SSF111369">
    <property type="entry name" value="HlyD-like secretion proteins"/>
    <property type="match status" value="1"/>
</dbReference>
<evidence type="ECO:0008006" key="4">
    <source>
        <dbReference type="Google" id="ProtNLM"/>
    </source>
</evidence>
<reference evidence="2" key="1">
    <citation type="journal article" date="2014" name="Int. J. Syst. Evol. Microbiol.">
        <title>Complete genome sequence of Corynebacterium casei LMG S-19264T (=DSM 44701T), isolated from a smear-ripened cheese.</title>
        <authorList>
            <consortium name="US DOE Joint Genome Institute (JGI-PGF)"/>
            <person name="Walter F."/>
            <person name="Albersmeier A."/>
            <person name="Kalinowski J."/>
            <person name="Ruckert C."/>
        </authorList>
    </citation>
    <scope>NUCLEOTIDE SEQUENCE</scope>
    <source>
        <strain evidence="2">CGMCC 1.7086</strain>
    </source>
</reference>
<protein>
    <recommendedName>
        <fullName evidence="4">Efflux transporter periplasmic adaptor subunit</fullName>
    </recommendedName>
</protein>
<evidence type="ECO:0000256" key="1">
    <source>
        <dbReference type="SAM" id="SignalP"/>
    </source>
</evidence>
<dbReference type="GO" id="GO:0005886">
    <property type="term" value="C:plasma membrane"/>
    <property type="evidence" value="ECO:0007669"/>
    <property type="project" value="TreeGrafter"/>
</dbReference>
<evidence type="ECO:0000313" key="2">
    <source>
        <dbReference type="EMBL" id="GGO67370.1"/>
    </source>
</evidence>
<keyword evidence="3" id="KW-1185">Reference proteome</keyword>
<dbReference type="PANTHER" id="PTHR30158:SF26">
    <property type="entry name" value="RESISTANCE-NODULATION-CELL DIVISION (RND) MULTIDRUG EFFLUX MEMBRANE FUSION PROTEIN MEXE"/>
    <property type="match status" value="1"/>
</dbReference>
<name>A0A917YUX3_9ALTE</name>